<accession>A0A2P6NKU9</accession>
<dbReference type="InterPro" id="IPR045135">
    <property type="entry name" value="Rpn7_N"/>
</dbReference>
<dbReference type="GO" id="GO:0043161">
    <property type="term" value="P:proteasome-mediated ubiquitin-dependent protein catabolic process"/>
    <property type="evidence" value="ECO:0007669"/>
    <property type="project" value="TreeGrafter"/>
</dbReference>
<comment type="caution">
    <text evidence="4">The sequence shown here is derived from an EMBL/GenBank/DDBJ whole genome shotgun (WGS) entry which is preliminary data.</text>
</comment>
<dbReference type="InterPro" id="IPR007052">
    <property type="entry name" value="CS_dom"/>
</dbReference>
<feature type="domain" description="PCI" evidence="3">
    <location>
        <begin position="404"/>
        <end position="572"/>
    </location>
</feature>
<dbReference type="InParanoid" id="A0A2P6NKU9"/>
<dbReference type="InterPro" id="IPR019585">
    <property type="entry name" value="Rpn7/CSN1"/>
</dbReference>
<dbReference type="Pfam" id="PF04969">
    <property type="entry name" value="CS"/>
    <property type="match status" value="1"/>
</dbReference>
<dbReference type="OrthoDB" id="1452at2759"/>
<gene>
    <name evidence="4" type="ORF">PROFUN_09264</name>
</gene>
<dbReference type="STRING" id="1890364.A0A2P6NKU9"/>
<evidence type="ECO:0000256" key="2">
    <source>
        <dbReference type="SAM" id="Coils"/>
    </source>
</evidence>
<dbReference type="FunCoup" id="A0A2P6NKU9">
    <property type="interactions" value="736"/>
</dbReference>
<organism evidence="4 5">
    <name type="scientific">Planoprotostelium fungivorum</name>
    <dbReference type="NCBI Taxonomy" id="1890364"/>
    <lineage>
        <taxon>Eukaryota</taxon>
        <taxon>Amoebozoa</taxon>
        <taxon>Evosea</taxon>
        <taxon>Variosea</taxon>
        <taxon>Cavosteliida</taxon>
        <taxon>Cavosteliaceae</taxon>
        <taxon>Planoprotostelium</taxon>
    </lineage>
</organism>
<dbReference type="Pfam" id="PF01399">
    <property type="entry name" value="PCI"/>
    <property type="match status" value="1"/>
</dbReference>
<dbReference type="Gene3D" id="2.60.40.790">
    <property type="match status" value="1"/>
</dbReference>
<dbReference type="AlphaFoldDB" id="A0A2P6NKU9"/>
<evidence type="ECO:0000259" key="3">
    <source>
        <dbReference type="PROSITE" id="PS50250"/>
    </source>
</evidence>
<proteinExistence type="predicted"/>
<evidence type="ECO:0000256" key="1">
    <source>
        <dbReference type="ARBA" id="ARBA00022942"/>
    </source>
</evidence>
<dbReference type="SUPFAM" id="SSF46785">
    <property type="entry name" value="Winged helix' DNA-binding domain"/>
    <property type="match status" value="1"/>
</dbReference>
<evidence type="ECO:0000313" key="5">
    <source>
        <dbReference type="Proteomes" id="UP000241769"/>
    </source>
</evidence>
<dbReference type="InterPro" id="IPR049549">
    <property type="entry name" value="RPN7_PSMD6_C"/>
</dbReference>
<dbReference type="InterPro" id="IPR000717">
    <property type="entry name" value="PCI_dom"/>
</dbReference>
<dbReference type="EMBL" id="MDYQ01000060">
    <property type="protein sequence ID" value="PRP84591.1"/>
    <property type="molecule type" value="Genomic_DNA"/>
</dbReference>
<dbReference type="FunFam" id="1.25.40.570:FF:000005">
    <property type="entry name" value="26S proteasome regulatory subunit N7"/>
    <property type="match status" value="1"/>
</dbReference>
<keyword evidence="2" id="KW-0175">Coiled coil</keyword>
<sequence>MSTEEVKAEGQMSYTEASYKSKGDKSYYYWHPNVSKSIPKVGMPELLEKVTITVPTAPTYKQIINYSWLDDGEKIKVYIEYAKVGDSKEEVGEVLAEKINCTFAERGFDLLLSDFKKEHHQLKISNLKEKIDPTKSTHRCLKSKIIVTLHKLDKETKTLDRDESELVASDHMQQSAARLKNSQSEKVDNAVRVVSRVEKMKGAKIINNLRNYNDDIDAAPENLPNQTLSEYRFLLHQKFISDAEKAEIKSKLLAAIKADNVLPFYQIVASELGWSEDTELVNTARKANEETLKTLDDKIKDAQENLGESEVRDAMEAKAAFFSRIGEKEKAISQYKLTLEKTIGFGQKLDIVFNMFRIGLFWNDHTLIKRHLDQAKSMIEQGSDWDRRNRLKVYEALYLMSIREFKKSALLFLDTISTFTAVELLDYDTFIFYTVLMCTVALDRVTIKNKVINAPEILTSIGNIPNLQTLLKSFYECNYAPFLVALADITDVMKRNRYLSAHAEYFSKEMRVLAYSQMLESYKSVQLTNMANAFGVSPNFLDKELSRFIASGRLHAKIDKVGGIVETNRPDSKNAQYQSTIKQGDLMLNRIQKLSRVINL</sequence>
<dbReference type="Pfam" id="PF21154">
    <property type="entry name" value="RPN7_PSMD6_C"/>
    <property type="match status" value="1"/>
</dbReference>
<feature type="coiled-coil region" evidence="2">
    <location>
        <begin position="285"/>
        <end position="312"/>
    </location>
</feature>
<dbReference type="Proteomes" id="UP000241769">
    <property type="component" value="Unassembled WGS sequence"/>
</dbReference>
<dbReference type="InterPro" id="IPR008978">
    <property type="entry name" value="HSP20-like_chaperone"/>
</dbReference>
<dbReference type="PROSITE" id="PS50250">
    <property type="entry name" value="PCI"/>
    <property type="match status" value="1"/>
</dbReference>
<reference evidence="4 5" key="1">
    <citation type="journal article" date="2018" name="Genome Biol. Evol.">
        <title>Multiple Roots of Fruiting Body Formation in Amoebozoa.</title>
        <authorList>
            <person name="Hillmann F."/>
            <person name="Forbes G."/>
            <person name="Novohradska S."/>
            <person name="Ferling I."/>
            <person name="Riege K."/>
            <person name="Groth M."/>
            <person name="Westermann M."/>
            <person name="Marz M."/>
            <person name="Spaller T."/>
            <person name="Winckler T."/>
            <person name="Schaap P."/>
            <person name="Glockner G."/>
        </authorList>
    </citation>
    <scope>NUCLEOTIDE SEQUENCE [LARGE SCALE GENOMIC DNA]</scope>
    <source>
        <strain evidence="4 5">Jena</strain>
    </source>
</reference>
<dbReference type="InterPro" id="IPR036390">
    <property type="entry name" value="WH_DNA-bd_sf"/>
</dbReference>
<protein>
    <recommendedName>
        <fullName evidence="3">PCI domain-containing protein</fullName>
    </recommendedName>
</protein>
<evidence type="ECO:0000313" key="4">
    <source>
        <dbReference type="EMBL" id="PRP84591.1"/>
    </source>
</evidence>
<keyword evidence="1" id="KW-0647">Proteasome</keyword>
<keyword evidence="5" id="KW-1185">Reference proteome</keyword>
<dbReference type="Gene3D" id="1.25.40.570">
    <property type="match status" value="1"/>
</dbReference>
<name>A0A2P6NKU9_9EUKA</name>
<dbReference type="GO" id="GO:0000502">
    <property type="term" value="C:proteasome complex"/>
    <property type="evidence" value="ECO:0007669"/>
    <property type="project" value="UniProtKB-KW"/>
</dbReference>
<dbReference type="PANTHER" id="PTHR14145">
    <property type="entry name" value="26S PROTESOME SUBUNIT 6"/>
    <property type="match status" value="1"/>
</dbReference>
<dbReference type="PANTHER" id="PTHR14145:SF1">
    <property type="entry name" value="26S PROTEASOME NON-ATPASE REGULATORY SUBUNIT 6"/>
    <property type="match status" value="1"/>
</dbReference>
<dbReference type="SUPFAM" id="SSF49764">
    <property type="entry name" value="HSP20-like chaperones"/>
    <property type="match status" value="1"/>
</dbReference>
<dbReference type="Pfam" id="PF10602">
    <property type="entry name" value="RPN7"/>
    <property type="match status" value="1"/>
</dbReference>
<dbReference type="SMART" id="SM00088">
    <property type="entry name" value="PINT"/>
    <property type="match status" value="1"/>
</dbReference>